<dbReference type="EMBL" id="CP002353">
    <property type="protein sequence ID" value="ADV63812.1"/>
    <property type="molecule type" value="Genomic_DNA"/>
</dbReference>
<dbReference type="InParanoid" id="E8R559"/>
<reference evidence="1 2" key="2">
    <citation type="journal article" date="2011" name="Stand. Genomic Sci.">
        <title>Complete genome sequence of Isosphaera pallida type strain (IS1B).</title>
        <authorList>
            <consortium name="US DOE Joint Genome Institute (JGI-PGF)"/>
            <person name="Goker M."/>
            <person name="Cleland D."/>
            <person name="Saunders E."/>
            <person name="Lapidus A."/>
            <person name="Nolan M."/>
            <person name="Lucas S."/>
            <person name="Hammon N."/>
            <person name="Deshpande S."/>
            <person name="Cheng J.F."/>
            <person name="Tapia R."/>
            <person name="Han C."/>
            <person name="Goodwin L."/>
            <person name="Pitluck S."/>
            <person name="Liolios K."/>
            <person name="Pagani I."/>
            <person name="Ivanova N."/>
            <person name="Mavromatis K."/>
            <person name="Pati A."/>
            <person name="Chen A."/>
            <person name="Palaniappan K."/>
            <person name="Land M."/>
            <person name="Hauser L."/>
            <person name="Chang Y.J."/>
            <person name="Jeffries C.D."/>
            <person name="Detter J.C."/>
            <person name="Beck B."/>
            <person name="Woyke T."/>
            <person name="Bristow J."/>
            <person name="Eisen J.A."/>
            <person name="Markowitz V."/>
            <person name="Hugenholtz P."/>
            <person name="Kyrpides N.C."/>
            <person name="Klenk H.P."/>
        </authorList>
    </citation>
    <scope>NUCLEOTIDE SEQUENCE [LARGE SCALE GENOMIC DNA]</scope>
    <source>
        <strain evidence="2">ATCC 43644 / DSM 9630 / IS1B</strain>
    </source>
</reference>
<reference key="1">
    <citation type="submission" date="2010-11" db="EMBL/GenBank/DDBJ databases">
        <title>The complete sequence of chromosome of Isophaera pallida ATCC 43644.</title>
        <authorList>
            <consortium name="US DOE Joint Genome Institute (JGI-PGF)"/>
            <person name="Lucas S."/>
            <person name="Copeland A."/>
            <person name="Lapidus A."/>
            <person name="Bruce D."/>
            <person name="Goodwin L."/>
            <person name="Pitluck S."/>
            <person name="Kyrpides N."/>
            <person name="Mavromatis K."/>
            <person name="Pagani I."/>
            <person name="Ivanova N."/>
            <person name="Saunders E."/>
            <person name="Brettin T."/>
            <person name="Detter J.C."/>
            <person name="Han C."/>
            <person name="Tapia R."/>
            <person name="Land M."/>
            <person name="Hauser L."/>
            <person name="Markowitz V."/>
            <person name="Cheng J.-F."/>
            <person name="Hugenholtz P."/>
            <person name="Woyke T."/>
            <person name="Wu D."/>
            <person name="Eisen J.A."/>
        </authorList>
    </citation>
    <scope>NUCLEOTIDE SEQUENCE</scope>
    <source>
        <strain>ATCC 43644</strain>
    </source>
</reference>
<dbReference type="AlphaFoldDB" id="E8R559"/>
<dbReference type="Proteomes" id="UP000008631">
    <property type="component" value="Chromosome"/>
</dbReference>
<evidence type="ECO:0000313" key="1">
    <source>
        <dbReference type="EMBL" id="ADV63812.1"/>
    </source>
</evidence>
<name>E8R559_ISOPI</name>
<proteinExistence type="predicted"/>
<accession>E8R559</accession>
<protein>
    <submittedName>
        <fullName evidence="1">Uncharacterized protein</fullName>
    </submittedName>
</protein>
<keyword evidence="2" id="KW-1185">Reference proteome</keyword>
<sequence length="48" mass="5312">MATVSPIRGILGFWLDGPLDLALESRRVIEEITLQDSPKYVNAIGSRI</sequence>
<gene>
    <name evidence="1" type="ordered locus">Isop_3250</name>
</gene>
<dbReference type="KEGG" id="ipa:Isop_3250"/>
<evidence type="ECO:0000313" key="2">
    <source>
        <dbReference type="Proteomes" id="UP000008631"/>
    </source>
</evidence>
<dbReference type="HOGENOM" id="CLU_3153749_0_0_0"/>
<organism evidence="1 2">
    <name type="scientific">Isosphaera pallida (strain ATCC 43644 / DSM 9630 / IS1B)</name>
    <dbReference type="NCBI Taxonomy" id="575540"/>
    <lineage>
        <taxon>Bacteria</taxon>
        <taxon>Pseudomonadati</taxon>
        <taxon>Planctomycetota</taxon>
        <taxon>Planctomycetia</taxon>
        <taxon>Isosphaerales</taxon>
        <taxon>Isosphaeraceae</taxon>
        <taxon>Isosphaera</taxon>
    </lineage>
</organism>